<dbReference type="PANTHER" id="PTHR40459">
    <property type="entry name" value="CONSERVED HYPOTHETICAL ALANINE AND LEUCINE RICH PROTEIN"/>
    <property type="match status" value="1"/>
</dbReference>
<dbReference type="InterPro" id="IPR036291">
    <property type="entry name" value="NAD(P)-bd_dom_sf"/>
</dbReference>
<dbReference type="PANTHER" id="PTHR40459:SF1">
    <property type="entry name" value="CONSERVED HYPOTHETICAL ALANINE AND LEUCINE RICH PROTEIN"/>
    <property type="match status" value="1"/>
</dbReference>
<feature type="domain" description="DUF2520" evidence="2">
    <location>
        <begin position="152"/>
        <end position="293"/>
    </location>
</feature>
<name>F6EGV5_HOYSD</name>
<dbReference type="Proteomes" id="UP000009235">
    <property type="component" value="Chromosome"/>
</dbReference>
<dbReference type="InterPro" id="IPR019665">
    <property type="entry name" value="OxRdtase/DH_put_Rossmann_dom"/>
</dbReference>
<evidence type="ECO:0000313" key="3">
    <source>
        <dbReference type="EMBL" id="AEF38779.1"/>
    </source>
</evidence>
<dbReference type="Gene3D" id="3.40.50.720">
    <property type="entry name" value="NAD(P)-binding Rossmann-like Domain"/>
    <property type="match status" value="1"/>
</dbReference>
<dbReference type="eggNOG" id="COG5495">
    <property type="taxonomic scope" value="Bacteria"/>
</dbReference>
<sequence length="313" mass="31906">MTSGISEEFTRGPMPARLAVGVISAGRVGTALGEALAQAGHVVASCTAVSDASVSRAATRLAEARILPPTDVAAVSELLILAVPDTELPGLVRGLAACGTVRPGTIVLHTSGAHGISILAPLTEIGATPLAVHPAMTFIGTSEDTARLPSSCFGVTAADEVGYAIAQGLVLEMGAEPVRVSEEHRVLYHAALAHGANHLVTLVADAVAGLRSALRGNELPWQEPVGDTPRGLPERVIAPLLSAALDNALRHGRGALTGPVARDDAETVARHLAALEKVDVELATGYRALARRTAQTAGAGEAMFEVLNGGQPG</sequence>
<keyword evidence="4" id="KW-1185">Reference proteome</keyword>
<dbReference type="AlphaFoldDB" id="F6EGV5"/>
<evidence type="ECO:0000313" key="4">
    <source>
        <dbReference type="Proteomes" id="UP000009235"/>
    </source>
</evidence>
<dbReference type="InterPro" id="IPR037108">
    <property type="entry name" value="TM1727-like_C_sf"/>
</dbReference>
<organism evidence="3 4">
    <name type="scientific">Hoyosella subflava (strain DSM 45089 / JCM 17490 / NBRC 109087 / DQS3-9A1)</name>
    <name type="common">Amycolicicoccus subflavus</name>
    <dbReference type="NCBI Taxonomy" id="443218"/>
    <lineage>
        <taxon>Bacteria</taxon>
        <taxon>Bacillati</taxon>
        <taxon>Actinomycetota</taxon>
        <taxon>Actinomycetes</taxon>
        <taxon>Mycobacteriales</taxon>
        <taxon>Hoyosellaceae</taxon>
        <taxon>Hoyosella</taxon>
    </lineage>
</organism>
<dbReference type="SUPFAM" id="SSF48179">
    <property type="entry name" value="6-phosphogluconate dehydrogenase C-terminal domain-like"/>
    <property type="match status" value="1"/>
</dbReference>
<dbReference type="Gene3D" id="1.10.1040.20">
    <property type="entry name" value="ProC-like, C-terminal domain"/>
    <property type="match status" value="1"/>
</dbReference>
<gene>
    <name evidence="3" type="ordered locus">AS9A_0320</name>
</gene>
<evidence type="ECO:0000259" key="2">
    <source>
        <dbReference type="Pfam" id="PF10728"/>
    </source>
</evidence>
<dbReference type="InterPro" id="IPR008927">
    <property type="entry name" value="6-PGluconate_DH-like_C_sf"/>
</dbReference>
<dbReference type="InterPro" id="IPR018931">
    <property type="entry name" value="DUF2520"/>
</dbReference>
<protein>
    <recommendedName>
        <fullName evidence="5">Oxidoreductase</fullName>
    </recommendedName>
</protein>
<dbReference type="Pfam" id="PF10727">
    <property type="entry name" value="Rossmann-like"/>
    <property type="match status" value="1"/>
</dbReference>
<dbReference type="STRING" id="443218.AS9A_0320"/>
<feature type="domain" description="Putative oxidoreductase/dehydrogenase Rossmann-like" evidence="1">
    <location>
        <begin position="14"/>
        <end position="134"/>
    </location>
</feature>
<dbReference type="SUPFAM" id="SSF51735">
    <property type="entry name" value="NAD(P)-binding Rossmann-fold domains"/>
    <property type="match status" value="1"/>
</dbReference>
<dbReference type="EMBL" id="CP002786">
    <property type="protein sequence ID" value="AEF38779.1"/>
    <property type="molecule type" value="Genomic_DNA"/>
</dbReference>
<evidence type="ECO:0000259" key="1">
    <source>
        <dbReference type="Pfam" id="PF10727"/>
    </source>
</evidence>
<proteinExistence type="predicted"/>
<accession>F6EGV5</accession>
<evidence type="ECO:0008006" key="5">
    <source>
        <dbReference type="Google" id="ProtNLM"/>
    </source>
</evidence>
<dbReference type="HOGENOM" id="CLU_055635_0_0_11"/>
<dbReference type="KEGG" id="asd:AS9A_0320"/>
<reference evidence="3 4" key="1">
    <citation type="journal article" date="2011" name="J. Bacteriol.">
        <title>Complete genome sequence of Amycolicicoccus subflavus DQS3-9A1T, an actinomycete isolated from crude oil-polluted soil.</title>
        <authorList>
            <person name="Cai M."/>
            <person name="Chen W.M."/>
            <person name="Nie Y."/>
            <person name="Chi C.Q."/>
            <person name="Wang Y.N."/>
            <person name="Tang Y.Q."/>
            <person name="Li G.Y."/>
            <person name="Wu X.L."/>
        </authorList>
    </citation>
    <scope>NUCLEOTIDE SEQUENCE [LARGE SCALE GENOMIC DNA]</scope>
    <source>
        <strain evidence="4">DSM 45089 / DQS3-9A1</strain>
    </source>
</reference>
<dbReference type="Pfam" id="PF10728">
    <property type="entry name" value="DUF2520"/>
    <property type="match status" value="1"/>
</dbReference>